<dbReference type="EMBL" id="CAHR02000142">
    <property type="protein sequence ID" value="CCG83388.1"/>
    <property type="molecule type" value="Genomic_DNA"/>
</dbReference>
<evidence type="ECO:0000259" key="2">
    <source>
        <dbReference type="PROSITE" id="PS51673"/>
    </source>
</evidence>
<keyword evidence="4" id="KW-1185">Reference proteome</keyword>
<dbReference type="Pfam" id="PF12752">
    <property type="entry name" value="SUZ"/>
    <property type="match status" value="1"/>
</dbReference>
<dbReference type="PROSITE" id="PS51673">
    <property type="entry name" value="SUZ"/>
    <property type="match status" value="1"/>
</dbReference>
<feature type="compositionally biased region" description="Polar residues" evidence="1">
    <location>
        <begin position="18"/>
        <end position="39"/>
    </location>
</feature>
<proteinExistence type="predicted"/>
<dbReference type="STRING" id="1097556.R4XCP1"/>
<sequence>MTRDPWADDWEDDWTKAAKTTKSNSEIWSQANSLSSTVPTTDIPVVAPAINYRPQVKILKRESSNDMDNDTKIKIDPRHHMDKATREARYKEARERLFGTPEPMIEVEPPLRRHSPAHTPGAINPSVSKPERQSKGPENSGRGGFAARGRAQSRKVQS</sequence>
<dbReference type="InterPro" id="IPR024771">
    <property type="entry name" value="SUZ"/>
</dbReference>
<reference evidence="3 4" key="1">
    <citation type="journal article" date="2013" name="MBio">
        <title>Genome sequencing of the plant pathogen Taphrina deformans, the causal agent of peach leaf curl.</title>
        <authorList>
            <person name="Cisse O.H."/>
            <person name="Almeida J.M.G.C.F."/>
            <person name="Fonseca A."/>
            <person name="Kumar A.A."/>
            <person name="Salojaervi J."/>
            <person name="Overmyer K."/>
            <person name="Hauser P.M."/>
            <person name="Pagni M."/>
        </authorList>
    </citation>
    <scope>NUCLEOTIDE SEQUENCE [LARGE SCALE GENOMIC DNA]</scope>
    <source>
        <strain evidence="4">PYCC 5710 / ATCC 11124 / CBS 356.35 / IMI 108563 / JCM 9778 / NBRC 8474</strain>
    </source>
</reference>
<organism evidence="3 4">
    <name type="scientific">Taphrina deformans (strain PYCC 5710 / ATCC 11124 / CBS 356.35 / IMI 108563 / JCM 9778 / NBRC 8474)</name>
    <name type="common">Peach leaf curl fungus</name>
    <name type="synonym">Lalaria deformans</name>
    <dbReference type="NCBI Taxonomy" id="1097556"/>
    <lineage>
        <taxon>Eukaryota</taxon>
        <taxon>Fungi</taxon>
        <taxon>Dikarya</taxon>
        <taxon>Ascomycota</taxon>
        <taxon>Taphrinomycotina</taxon>
        <taxon>Taphrinomycetes</taxon>
        <taxon>Taphrinales</taxon>
        <taxon>Taphrinaceae</taxon>
        <taxon>Taphrina</taxon>
    </lineage>
</organism>
<evidence type="ECO:0000313" key="4">
    <source>
        <dbReference type="Proteomes" id="UP000013776"/>
    </source>
</evidence>
<feature type="region of interest" description="Disordered" evidence="1">
    <location>
        <begin position="61"/>
        <end position="158"/>
    </location>
</feature>
<feature type="compositionally biased region" description="Basic and acidic residues" evidence="1">
    <location>
        <begin position="61"/>
        <end position="97"/>
    </location>
</feature>
<gene>
    <name evidence="3" type="ORF">TAPDE_003605</name>
</gene>
<dbReference type="VEuPathDB" id="FungiDB:TAPDE_003605"/>
<comment type="caution">
    <text evidence="3">The sequence shown here is derived from an EMBL/GenBank/DDBJ whole genome shotgun (WGS) entry which is preliminary data.</text>
</comment>
<name>R4XCP1_TAPDE</name>
<protein>
    <recommendedName>
        <fullName evidence="2">SUZ domain-containing protein</fullName>
    </recommendedName>
</protein>
<dbReference type="Proteomes" id="UP000013776">
    <property type="component" value="Unassembled WGS sequence"/>
</dbReference>
<dbReference type="AlphaFoldDB" id="R4XCP1"/>
<accession>R4XCP1</accession>
<dbReference type="OrthoDB" id="5359450at2759"/>
<feature type="domain" description="SUZ" evidence="2">
    <location>
        <begin position="29"/>
        <end position="102"/>
    </location>
</feature>
<evidence type="ECO:0000256" key="1">
    <source>
        <dbReference type="SAM" id="MobiDB-lite"/>
    </source>
</evidence>
<feature type="region of interest" description="Disordered" evidence="1">
    <location>
        <begin position="17"/>
        <end position="39"/>
    </location>
</feature>
<evidence type="ECO:0000313" key="3">
    <source>
        <dbReference type="EMBL" id="CCG83388.1"/>
    </source>
</evidence>